<dbReference type="EMBL" id="JACGWK010000001">
    <property type="protein sequence ID" value="KAL0380224.1"/>
    <property type="molecule type" value="Genomic_DNA"/>
</dbReference>
<accession>A0AAW2RJH6</accession>
<reference evidence="1" key="2">
    <citation type="journal article" date="2024" name="Plant">
        <title>Genomic evolution and insights into agronomic trait innovations of Sesamum species.</title>
        <authorList>
            <person name="Miao H."/>
            <person name="Wang L."/>
            <person name="Qu L."/>
            <person name="Liu H."/>
            <person name="Sun Y."/>
            <person name="Le M."/>
            <person name="Wang Q."/>
            <person name="Wei S."/>
            <person name="Zheng Y."/>
            <person name="Lin W."/>
            <person name="Duan Y."/>
            <person name="Cao H."/>
            <person name="Xiong S."/>
            <person name="Wang X."/>
            <person name="Wei L."/>
            <person name="Li C."/>
            <person name="Ma Q."/>
            <person name="Ju M."/>
            <person name="Zhao R."/>
            <person name="Li G."/>
            <person name="Mu C."/>
            <person name="Tian Q."/>
            <person name="Mei H."/>
            <person name="Zhang T."/>
            <person name="Gao T."/>
            <person name="Zhang H."/>
        </authorList>
    </citation>
    <scope>NUCLEOTIDE SEQUENCE</scope>
    <source>
        <strain evidence="1">G01</strain>
    </source>
</reference>
<proteinExistence type="predicted"/>
<dbReference type="AlphaFoldDB" id="A0AAW2RJH6"/>
<evidence type="ECO:0000313" key="1">
    <source>
        <dbReference type="EMBL" id="KAL0380224.1"/>
    </source>
</evidence>
<gene>
    <name evidence="1" type="ORF">Sangu_0086700</name>
</gene>
<reference evidence="1" key="1">
    <citation type="submission" date="2020-06" db="EMBL/GenBank/DDBJ databases">
        <authorList>
            <person name="Li T."/>
            <person name="Hu X."/>
            <person name="Zhang T."/>
            <person name="Song X."/>
            <person name="Zhang H."/>
            <person name="Dai N."/>
            <person name="Sheng W."/>
            <person name="Hou X."/>
            <person name="Wei L."/>
        </authorList>
    </citation>
    <scope>NUCLEOTIDE SEQUENCE</scope>
    <source>
        <strain evidence="1">G01</strain>
        <tissue evidence="1">Leaf</tissue>
    </source>
</reference>
<organism evidence="1">
    <name type="scientific">Sesamum angustifolium</name>
    <dbReference type="NCBI Taxonomy" id="2727405"/>
    <lineage>
        <taxon>Eukaryota</taxon>
        <taxon>Viridiplantae</taxon>
        <taxon>Streptophyta</taxon>
        <taxon>Embryophyta</taxon>
        <taxon>Tracheophyta</taxon>
        <taxon>Spermatophyta</taxon>
        <taxon>Magnoliopsida</taxon>
        <taxon>eudicotyledons</taxon>
        <taxon>Gunneridae</taxon>
        <taxon>Pentapetalae</taxon>
        <taxon>asterids</taxon>
        <taxon>lamiids</taxon>
        <taxon>Lamiales</taxon>
        <taxon>Pedaliaceae</taxon>
        <taxon>Sesamum</taxon>
    </lineage>
</organism>
<protein>
    <submittedName>
        <fullName evidence="1">SWI/SNF complex component SNF12</fullName>
    </submittedName>
</protein>
<name>A0AAW2RJH6_9LAMI</name>
<sequence>MSTFLANLEKNKVIDACDEAISSSVKKIHEHCRRRAFFLGFSQSPAEFINALIASQARDLKLASADASREAEKAHRAESTQSTLKSCTETAEYSSCFVQFQHSIPAAFAISAAFKDLFALMILIMMHFTNC</sequence>
<comment type="caution">
    <text evidence="1">The sequence shown here is derived from an EMBL/GenBank/DDBJ whole genome shotgun (WGS) entry which is preliminary data.</text>
</comment>